<dbReference type="RefSeq" id="WP_171777901.1">
    <property type="nucleotide sequence ID" value="NZ_CP045273.1"/>
</dbReference>
<geneLocation type="plasmid" evidence="2">
    <name>pfdu301a</name>
</geneLocation>
<name>A0A6M6E424_PRIMG</name>
<organism evidence="1 2">
    <name type="scientific">Priestia megaterium</name>
    <name type="common">Bacillus megaterium</name>
    <dbReference type="NCBI Taxonomy" id="1404"/>
    <lineage>
        <taxon>Bacteria</taxon>
        <taxon>Bacillati</taxon>
        <taxon>Bacillota</taxon>
        <taxon>Bacilli</taxon>
        <taxon>Bacillales</taxon>
        <taxon>Bacillaceae</taxon>
        <taxon>Priestia</taxon>
    </lineage>
</organism>
<dbReference type="AlphaFoldDB" id="A0A6M6E424"/>
<dbReference type="EMBL" id="CP045273">
    <property type="protein sequence ID" value="QJX79919.1"/>
    <property type="molecule type" value="Genomic_DNA"/>
</dbReference>
<evidence type="ECO:0000313" key="2">
    <source>
        <dbReference type="Proteomes" id="UP000501076"/>
    </source>
</evidence>
<dbReference type="Proteomes" id="UP000501076">
    <property type="component" value="Plasmid pFDU301A"/>
</dbReference>
<accession>A0A6M6E424</accession>
<proteinExistence type="predicted"/>
<gene>
    <name evidence="1" type="ORF">FDZ14_27855</name>
</gene>
<protein>
    <submittedName>
        <fullName evidence="1">Uncharacterized protein</fullName>
    </submittedName>
</protein>
<reference evidence="1 2" key="1">
    <citation type="submission" date="2019-10" db="EMBL/GenBank/DDBJ databases">
        <title>Complete genome sequences for adaption low water activity.</title>
        <authorList>
            <person name="Zhao L."/>
            <person name="Zhong J."/>
        </authorList>
    </citation>
    <scope>NUCLEOTIDE SEQUENCE [LARGE SCALE GENOMIC DNA]</scope>
    <source>
        <strain evidence="1 2">FDU301</strain>
        <plasmid evidence="2">pfdu301a</plasmid>
    </source>
</reference>
<keyword evidence="1" id="KW-0614">Plasmid</keyword>
<evidence type="ECO:0000313" key="1">
    <source>
        <dbReference type="EMBL" id="QJX79919.1"/>
    </source>
</evidence>
<sequence>MDLLQEAVNVAMEMKKTDSNWESFYLLSEGLVKRSIENYEEFFVLLYRYAEEEKYVMLMLIIINGANLNLKFNEVFAKINRSQVLYSILNLINIKEYYPELVNDVELFLNSRGVKAERQSAFKYLVHGMQKTMAYFKEYATNALIK</sequence>